<feature type="transmembrane region" description="Helical" evidence="4">
    <location>
        <begin position="77"/>
        <end position="100"/>
    </location>
</feature>
<dbReference type="GO" id="GO:0022857">
    <property type="term" value="F:transmembrane transporter activity"/>
    <property type="evidence" value="ECO:0007669"/>
    <property type="project" value="InterPro"/>
</dbReference>
<feature type="transmembrane region" description="Helical" evidence="4">
    <location>
        <begin position="216"/>
        <end position="235"/>
    </location>
</feature>
<dbReference type="AlphaFoldDB" id="A0A561PM59"/>
<feature type="transmembrane region" description="Helical" evidence="4">
    <location>
        <begin position="277"/>
        <end position="299"/>
    </location>
</feature>
<dbReference type="InterPro" id="IPR011701">
    <property type="entry name" value="MFS"/>
</dbReference>
<evidence type="ECO:0000259" key="5">
    <source>
        <dbReference type="PROSITE" id="PS50850"/>
    </source>
</evidence>
<feature type="transmembrane region" description="Helical" evidence="4">
    <location>
        <begin position="164"/>
        <end position="183"/>
    </location>
</feature>
<feature type="transmembrane region" description="Helical" evidence="4">
    <location>
        <begin position="365"/>
        <end position="385"/>
    </location>
</feature>
<dbReference type="OrthoDB" id="9803985at2"/>
<comment type="caution">
    <text evidence="6">The sequence shown here is derived from an EMBL/GenBank/DDBJ whole genome shotgun (WGS) entry which is preliminary data.</text>
</comment>
<dbReference type="PROSITE" id="PS50850">
    <property type="entry name" value="MFS"/>
    <property type="match status" value="1"/>
</dbReference>
<gene>
    <name evidence="6" type="ORF">FHW36_106444</name>
</gene>
<evidence type="ECO:0000256" key="2">
    <source>
        <dbReference type="ARBA" id="ARBA00022989"/>
    </source>
</evidence>
<feature type="transmembrane region" description="Helical" evidence="4">
    <location>
        <begin position="335"/>
        <end position="359"/>
    </location>
</feature>
<evidence type="ECO:0000256" key="3">
    <source>
        <dbReference type="ARBA" id="ARBA00023136"/>
    </source>
</evidence>
<dbReference type="Gene3D" id="1.20.1250.20">
    <property type="entry name" value="MFS general substrate transporter like domains"/>
    <property type="match status" value="2"/>
</dbReference>
<organism evidence="6 7">
    <name type="scientific">Chitinophaga polysaccharea</name>
    <dbReference type="NCBI Taxonomy" id="1293035"/>
    <lineage>
        <taxon>Bacteria</taxon>
        <taxon>Pseudomonadati</taxon>
        <taxon>Bacteroidota</taxon>
        <taxon>Chitinophagia</taxon>
        <taxon>Chitinophagales</taxon>
        <taxon>Chitinophagaceae</taxon>
        <taxon>Chitinophaga</taxon>
    </lineage>
</organism>
<dbReference type="InterPro" id="IPR020846">
    <property type="entry name" value="MFS_dom"/>
</dbReference>
<evidence type="ECO:0000313" key="6">
    <source>
        <dbReference type="EMBL" id="TWF39212.1"/>
    </source>
</evidence>
<keyword evidence="1 4" id="KW-0812">Transmembrane</keyword>
<dbReference type="Pfam" id="PF07690">
    <property type="entry name" value="MFS_1"/>
    <property type="match status" value="1"/>
</dbReference>
<dbReference type="Proteomes" id="UP000320811">
    <property type="component" value="Unassembled WGS sequence"/>
</dbReference>
<reference evidence="6 7" key="1">
    <citation type="submission" date="2019-06" db="EMBL/GenBank/DDBJ databases">
        <title>Sorghum-associated microbial communities from plants grown in Nebraska, USA.</title>
        <authorList>
            <person name="Schachtman D."/>
        </authorList>
    </citation>
    <scope>NUCLEOTIDE SEQUENCE [LARGE SCALE GENOMIC DNA]</scope>
    <source>
        <strain evidence="6 7">1209</strain>
    </source>
</reference>
<dbReference type="PANTHER" id="PTHR23518:SF2">
    <property type="entry name" value="MAJOR FACILITATOR SUPERFAMILY TRANSPORTER"/>
    <property type="match status" value="1"/>
</dbReference>
<dbReference type="RefSeq" id="WP_145671676.1">
    <property type="nucleotide sequence ID" value="NZ_VIWO01000006.1"/>
</dbReference>
<keyword evidence="7" id="KW-1185">Reference proteome</keyword>
<evidence type="ECO:0000256" key="4">
    <source>
        <dbReference type="SAM" id="Phobius"/>
    </source>
</evidence>
<feature type="transmembrane region" description="Helical" evidence="4">
    <location>
        <begin position="305"/>
        <end position="323"/>
    </location>
</feature>
<sequence length="398" mass="43674">MKYLTRTIWILSIISLLTDIASEMLYPVMPIYLKSIGFSIWLIGILEGVAEATAGLSKGYFGKLSDHVGRRAPFVRLGYTLSALSKPMMALTVYPLWIFLARTVDRAGKGIRTGARDAMLSDEATPATKGRVFGFHRSMDTLGAVIGPALALLYLYFYPANYRILFLLAFFPGVLAIACTLLLKDKEQPKTGNSTRTSFFSFLRYWNTSPVIYRRLVAGLLVFTLCNSSDVFLLLKMKQEGLSDTATIGVYIFYNMIYAIASFPLGVLADQIGLKKIFVAGLLLFAIVYAGIAAAGGWYWYGLLFFLYGLYAAATEGISKAWISNITSKKDTATAIGTYTAFQSVCTMLASSLTGLLWFKFGAGSALLTTAAIAFMVVIYILITVPAPKNFNTDKALR</sequence>
<proteinExistence type="predicted"/>
<feature type="domain" description="Major facilitator superfamily (MFS) profile" evidence="5">
    <location>
        <begin position="7"/>
        <end position="389"/>
    </location>
</feature>
<name>A0A561PM59_9BACT</name>
<accession>A0A561PM59</accession>
<feature type="transmembrane region" description="Helical" evidence="4">
    <location>
        <begin position="247"/>
        <end position="265"/>
    </location>
</feature>
<feature type="transmembrane region" description="Helical" evidence="4">
    <location>
        <begin position="6"/>
        <end position="26"/>
    </location>
</feature>
<keyword evidence="3 4" id="KW-0472">Membrane</keyword>
<dbReference type="CDD" id="cd17370">
    <property type="entry name" value="MFS_MJ1317_like"/>
    <property type="match status" value="1"/>
</dbReference>
<feature type="transmembrane region" description="Helical" evidence="4">
    <location>
        <begin position="139"/>
        <end position="158"/>
    </location>
</feature>
<keyword evidence="2 4" id="KW-1133">Transmembrane helix</keyword>
<evidence type="ECO:0000313" key="7">
    <source>
        <dbReference type="Proteomes" id="UP000320811"/>
    </source>
</evidence>
<dbReference type="SUPFAM" id="SSF103473">
    <property type="entry name" value="MFS general substrate transporter"/>
    <property type="match status" value="1"/>
</dbReference>
<dbReference type="PANTHER" id="PTHR23518">
    <property type="entry name" value="C-METHYLTRANSFERASE"/>
    <property type="match status" value="1"/>
</dbReference>
<dbReference type="EMBL" id="VIWO01000006">
    <property type="protein sequence ID" value="TWF39212.1"/>
    <property type="molecule type" value="Genomic_DNA"/>
</dbReference>
<dbReference type="InterPro" id="IPR036259">
    <property type="entry name" value="MFS_trans_sf"/>
</dbReference>
<evidence type="ECO:0000256" key="1">
    <source>
        <dbReference type="ARBA" id="ARBA00022692"/>
    </source>
</evidence>
<protein>
    <submittedName>
        <fullName evidence="6">MFS-type transporter involved in bile tolerance (Atg22 family)</fullName>
    </submittedName>
</protein>